<evidence type="ECO:0000313" key="8">
    <source>
        <dbReference type="Proteomes" id="UP000613030"/>
    </source>
</evidence>
<dbReference type="InterPro" id="IPR007627">
    <property type="entry name" value="RNA_pol_sigma70_r2"/>
</dbReference>
<proteinExistence type="inferred from homology"/>
<comment type="caution">
    <text evidence="7">The sequence shown here is derived from an EMBL/GenBank/DDBJ whole genome shotgun (WGS) entry which is preliminary data.</text>
</comment>
<comment type="similarity">
    <text evidence="1">Belongs to the sigma-70 factor family. ECF subfamily.</text>
</comment>
<keyword evidence="4" id="KW-0804">Transcription</keyword>
<dbReference type="InterPro" id="IPR013325">
    <property type="entry name" value="RNA_pol_sigma_r2"/>
</dbReference>
<reference evidence="7 8" key="1">
    <citation type="submission" date="2021-01" db="EMBL/GenBank/DDBJ databases">
        <title>Chryseolinea sp. Jin1 Genome sequencing and assembly.</title>
        <authorList>
            <person name="Kim I."/>
        </authorList>
    </citation>
    <scope>NUCLEOTIDE SEQUENCE [LARGE SCALE GENOMIC DNA]</scope>
    <source>
        <strain evidence="7 8">Jin1</strain>
    </source>
</reference>
<dbReference type="InterPro" id="IPR013249">
    <property type="entry name" value="RNA_pol_sigma70_r4_t2"/>
</dbReference>
<dbReference type="InterPro" id="IPR013324">
    <property type="entry name" value="RNA_pol_sigma_r3/r4-like"/>
</dbReference>
<evidence type="ECO:0000313" key="7">
    <source>
        <dbReference type="EMBL" id="MBL0740567.1"/>
    </source>
</evidence>
<keyword evidence="2" id="KW-0805">Transcription regulation</keyword>
<dbReference type="Pfam" id="PF08281">
    <property type="entry name" value="Sigma70_r4_2"/>
    <property type="match status" value="1"/>
</dbReference>
<dbReference type="Gene3D" id="1.10.10.10">
    <property type="entry name" value="Winged helix-like DNA-binding domain superfamily/Winged helix DNA-binding domain"/>
    <property type="match status" value="1"/>
</dbReference>
<dbReference type="Proteomes" id="UP000613030">
    <property type="component" value="Unassembled WGS sequence"/>
</dbReference>
<gene>
    <name evidence="7" type="ORF">JI741_05020</name>
</gene>
<evidence type="ECO:0000259" key="5">
    <source>
        <dbReference type="Pfam" id="PF04542"/>
    </source>
</evidence>
<dbReference type="NCBIfam" id="TIGR02985">
    <property type="entry name" value="Sig70_bacteroi1"/>
    <property type="match status" value="1"/>
</dbReference>
<evidence type="ECO:0000256" key="2">
    <source>
        <dbReference type="ARBA" id="ARBA00023015"/>
    </source>
</evidence>
<sequence length="166" mass="19492">MKSNRSFQELFSEYYPMLVAFAFRFVRDQDTAKDIVQSVFIKLFEKKDTLLVHDSMKAYLYKAVFNACVNHKKSEAVRLGHHELYARELNTDGFEEAVEQTEEEHKLYNAIKKLPPKCQQIFVMSRLDNRKNQDIADALSISIRTVETQISNALRLLRETLSFFLF</sequence>
<protein>
    <submittedName>
        <fullName evidence="7">RNA polymerase sigma-70 factor</fullName>
    </submittedName>
</protein>
<dbReference type="EMBL" id="JAERRB010000001">
    <property type="protein sequence ID" value="MBL0740567.1"/>
    <property type="molecule type" value="Genomic_DNA"/>
</dbReference>
<dbReference type="Gene3D" id="1.10.1740.10">
    <property type="match status" value="1"/>
</dbReference>
<evidence type="ECO:0000256" key="4">
    <source>
        <dbReference type="ARBA" id="ARBA00023163"/>
    </source>
</evidence>
<dbReference type="InterPro" id="IPR036388">
    <property type="entry name" value="WH-like_DNA-bd_sf"/>
</dbReference>
<keyword evidence="8" id="KW-1185">Reference proteome</keyword>
<dbReference type="InterPro" id="IPR014284">
    <property type="entry name" value="RNA_pol_sigma-70_dom"/>
</dbReference>
<name>A0ABS1KMU5_9BACT</name>
<dbReference type="InterPro" id="IPR014327">
    <property type="entry name" value="RNA_pol_sigma70_bacteroid"/>
</dbReference>
<dbReference type="NCBIfam" id="TIGR02937">
    <property type="entry name" value="sigma70-ECF"/>
    <property type="match status" value="1"/>
</dbReference>
<dbReference type="SUPFAM" id="SSF88946">
    <property type="entry name" value="Sigma2 domain of RNA polymerase sigma factors"/>
    <property type="match status" value="1"/>
</dbReference>
<dbReference type="SUPFAM" id="SSF88659">
    <property type="entry name" value="Sigma3 and sigma4 domains of RNA polymerase sigma factors"/>
    <property type="match status" value="1"/>
</dbReference>
<feature type="domain" description="RNA polymerase sigma-70 region 2" evidence="5">
    <location>
        <begin position="10"/>
        <end position="75"/>
    </location>
</feature>
<dbReference type="PANTHER" id="PTHR43133:SF46">
    <property type="entry name" value="RNA POLYMERASE SIGMA-70 FACTOR ECF SUBFAMILY"/>
    <property type="match status" value="1"/>
</dbReference>
<dbReference type="RefSeq" id="WP_202007893.1">
    <property type="nucleotide sequence ID" value="NZ_JAERRB010000001.1"/>
</dbReference>
<dbReference type="PANTHER" id="PTHR43133">
    <property type="entry name" value="RNA POLYMERASE ECF-TYPE SIGMA FACTO"/>
    <property type="match status" value="1"/>
</dbReference>
<evidence type="ECO:0000259" key="6">
    <source>
        <dbReference type="Pfam" id="PF08281"/>
    </source>
</evidence>
<evidence type="ECO:0000256" key="1">
    <source>
        <dbReference type="ARBA" id="ARBA00010641"/>
    </source>
</evidence>
<dbReference type="Pfam" id="PF04542">
    <property type="entry name" value="Sigma70_r2"/>
    <property type="match status" value="1"/>
</dbReference>
<feature type="domain" description="RNA polymerase sigma factor 70 region 4 type 2" evidence="6">
    <location>
        <begin position="106"/>
        <end position="157"/>
    </location>
</feature>
<keyword evidence="3" id="KW-0731">Sigma factor</keyword>
<organism evidence="7 8">
    <name type="scientific">Chryseolinea lacunae</name>
    <dbReference type="NCBI Taxonomy" id="2801331"/>
    <lineage>
        <taxon>Bacteria</taxon>
        <taxon>Pseudomonadati</taxon>
        <taxon>Bacteroidota</taxon>
        <taxon>Cytophagia</taxon>
        <taxon>Cytophagales</taxon>
        <taxon>Fulvivirgaceae</taxon>
        <taxon>Chryseolinea</taxon>
    </lineage>
</organism>
<accession>A0ABS1KMU5</accession>
<evidence type="ECO:0000256" key="3">
    <source>
        <dbReference type="ARBA" id="ARBA00023082"/>
    </source>
</evidence>
<dbReference type="InterPro" id="IPR039425">
    <property type="entry name" value="RNA_pol_sigma-70-like"/>
</dbReference>